<dbReference type="Pfam" id="PF00005">
    <property type="entry name" value="ABC_tran"/>
    <property type="match status" value="1"/>
</dbReference>
<evidence type="ECO:0000256" key="1">
    <source>
        <dbReference type="ARBA" id="ARBA00022448"/>
    </source>
</evidence>
<keyword evidence="1" id="KW-0813">Transport</keyword>
<accession>A0A5C5YKZ1</accession>
<dbReference type="PROSITE" id="PS00211">
    <property type="entry name" value="ABC_TRANSPORTER_1"/>
    <property type="match status" value="1"/>
</dbReference>
<keyword evidence="3 5" id="KW-0067">ATP-binding</keyword>
<dbReference type="AlphaFoldDB" id="A0A5C5YKZ1"/>
<dbReference type="PANTHER" id="PTHR42781">
    <property type="entry name" value="SPERMIDINE/PUTRESCINE IMPORT ATP-BINDING PROTEIN POTA"/>
    <property type="match status" value="1"/>
</dbReference>
<name>A0A5C5YKZ1_9BACT</name>
<organism evidence="5 6">
    <name type="scientific">Posidoniimonas polymericola</name>
    <dbReference type="NCBI Taxonomy" id="2528002"/>
    <lineage>
        <taxon>Bacteria</taxon>
        <taxon>Pseudomonadati</taxon>
        <taxon>Planctomycetota</taxon>
        <taxon>Planctomycetia</taxon>
        <taxon>Pirellulales</taxon>
        <taxon>Lacipirellulaceae</taxon>
        <taxon>Posidoniimonas</taxon>
    </lineage>
</organism>
<keyword evidence="2" id="KW-0547">Nucleotide-binding</keyword>
<evidence type="ECO:0000259" key="4">
    <source>
        <dbReference type="PROSITE" id="PS50893"/>
    </source>
</evidence>
<dbReference type="SMART" id="SM00382">
    <property type="entry name" value="AAA"/>
    <property type="match status" value="1"/>
</dbReference>
<dbReference type="Proteomes" id="UP000318478">
    <property type="component" value="Unassembled WGS sequence"/>
</dbReference>
<proteinExistence type="predicted"/>
<keyword evidence="6" id="KW-1185">Reference proteome</keyword>
<comment type="caution">
    <text evidence="5">The sequence shown here is derived from an EMBL/GenBank/DDBJ whole genome shotgun (WGS) entry which is preliminary data.</text>
</comment>
<dbReference type="InterPro" id="IPR027417">
    <property type="entry name" value="P-loop_NTPase"/>
</dbReference>
<dbReference type="OrthoDB" id="9802264at2"/>
<evidence type="ECO:0000313" key="5">
    <source>
        <dbReference type="EMBL" id="TWT75546.1"/>
    </source>
</evidence>
<reference evidence="5 6" key="1">
    <citation type="submission" date="2019-02" db="EMBL/GenBank/DDBJ databases">
        <title>Deep-cultivation of Planctomycetes and their phenomic and genomic characterization uncovers novel biology.</title>
        <authorList>
            <person name="Wiegand S."/>
            <person name="Jogler M."/>
            <person name="Boedeker C."/>
            <person name="Pinto D."/>
            <person name="Vollmers J."/>
            <person name="Rivas-Marin E."/>
            <person name="Kohn T."/>
            <person name="Peeters S.H."/>
            <person name="Heuer A."/>
            <person name="Rast P."/>
            <person name="Oberbeckmann S."/>
            <person name="Bunk B."/>
            <person name="Jeske O."/>
            <person name="Meyerdierks A."/>
            <person name="Storesund J.E."/>
            <person name="Kallscheuer N."/>
            <person name="Luecker S."/>
            <person name="Lage O.M."/>
            <person name="Pohl T."/>
            <person name="Merkel B.J."/>
            <person name="Hornburger P."/>
            <person name="Mueller R.-W."/>
            <person name="Bruemmer F."/>
            <person name="Labrenz M."/>
            <person name="Spormann A.M."/>
            <person name="Op Den Camp H."/>
            <person name="Overmann J."/>
            <person name="Amann R."/>
            <person name="Jetten M.S.M."/>
            <person name="Mascher T."/>
            <person name="Medema M.H."/>
            <person name="Devos D.P."/>
            <person name="Kaster A.-K."/>
            <person name="Ovreas L."/>
            <person name="Rohde M."/>
            <person name="Galperin M.Y."/>
            <person name="Jogler C."/>
        </authorList>
    </citation>
    <scope>NUCLEOTIDE SEQUENCE [LARGE SCALE GENOMIC DNA]</scope>
    <source>
        <strain evidence="5 6">Pla123a</strain>
    </source>
</reference>
<dbReference type="PANTHER" id="PTHR42781:SF4">
    <property type="entry name" value="SPERMIDINE_PUTRESCINE IMPORT ATP-BINDING PROTEIN POTA"/>
    <property type="match status" value="1"/>
</dbReference>
<evidence type="ECO:0000256" key="2">
    <source>
        <dbReference type="ARBA" id="ARBA00022741"/>
    </source>
</evidence>
<dbReference type="InterPro" id="IPR050093">
    <property type="entry name" value="ABC_SmlMolc_Importer"/>
</dbReference>
<evidence type="ECO:0000313" key="6">
    <source>
        <dbReference type="Proteomes" id="UP000318478"/>
    </source>
</evidence>
<feature type="domain" description="ABC transporter" evidence="4">
    <location>
        <begin position="2"/>
        <end position="222"/>
    </location>
</feature>
<dbReference type="InterPro" id="IPR003593">
    <property type="entry name" value="AAA+_ATPase"/>
</dbReference>
<evidence type="ECO:0000256" key="3">
    <source>
        <dbReference type="ARBA" id="ARBA00022840"/>
    </source>
</evidence>
<dbReference type="EMBL" id="SJPO01000007">
    <property type="protein sequence ID" value="TWT75546.1"/>
    <property type="molecule type" value="Genomic_DNA"/>
</dbReference>
<gene>
    <name evidence="5" type="primary">cysA</name>
    <name evidence="5" type="ORF">Pla123a_30560</name>
</gene>
<dbReference type="GO" id="GO:0016887">
    <property type="term" value="F:ATP hydrolysis activity"/>
    <property type="evidence" value="ECO:0007669"/>
    <property type="project" value="InterPro"/>
</dbReference>
<dbReference type="GO" id="GO:0005524">
    <property type="term" value="F:ATP binding"/>
    <property type="evidence" value="ECO:0007669"/>
    <property type="project" value="UniProtKB-KW"/>
</dbReference>
<sequence length="224" mass="23700">MLRVENLTVTAGQPLLEGVTFSVGAGEYAVLMGPTGSGKTSLLETLCGLRPRGRGRIEIGGRDVSRAAVAERQIGYVSQAASLFPTMTVRENLSFPGMIRGVRAKQQREQADELAERLAVTHLLGRRAADLSGGEAQRVALGRALASKPILLLLDEPLSALDHAVHAEMVTLLKSVQQATGVTTLHVTHNRVEAQQVADRVFAIEGRCIGECAASPASGSEAAR</sequence>
<dbReference type="SUPFAM" id="SSF52540">
    <property type="entry name" value="P-loop containing nucleoside triphosphate hydrolases"/>
    <property type="match status" value="1"/>
</dbReference>
<dbReference type="PROSITE" id="PS50893">
    <property type="entry name" value="ABC_TRANSPORTER_2"/>
    <property type="match status" value="1"/>
</dbReference>
<protein>
    <submittedName>
        <fullName evidence="5">Sulfate/thiosulfate import ATP-binding protein CysA</fullName>
    </submittedName>
</protein>
<dbReference type="InterPro" id="IPR003439">
    <property type="entry name" value="ABC_transporter-like_ATP-bd"/>
</dbReference>
<dbReference type="InterPro" id="IPR017871">
    <property type="entry name" value="ABC_transporter-like_CS"/>
</dbReference>
<dbReference type="RefSeq" id="WP_146588404.1">
    <property type="nucleotide sequence ID" value="NZ_SJPO01000007.1"/>
</dbReference>
<dbReference type="Gene3D" id="3.40.50.300">
    <property type="entry name" value="P-loop containing nucleotide triphosphate hydrolases"/>
    <property type="match status" value="1"/>
</dbReference>